<evidence type="ECO:0000313" key="1">
    <source>
        <dbReference type="EMBL" id="MVN87667.1"/>
    </source>
</evidence>
<dbReference type="AlphaFoldDB" id="A0A7C9HSL7"/>
<organism evidence="1 2">
    <name type="scientific">Deinococcus arboris</name>
    <dbReference type="NCBI Taxonomy" id="2682977"/>
    <lineage>
        <taxon>Bacteria</taxon>
        <taxon>Thermotogati</taxon>
        <taxon>Deinococcota</taxon>
        <taxon>Deinococci</taxon>
        <taxon>Deinococcales</taxon>
        <taxon>Deinococcaceae</taxon>
        <taxon>Deinococcus</taxon>
    </lineage>
</organism>
<comment type="caution">
    <text evidence="1">The sequence shown here is derived from an EMBL/GenBank/DDBJ whole genome shotgun (WGS) entry which is preliminary data.</text>
</comment>
<reference evidence="1 2" key="1">
    <citation type="submission" date="2019-12" db="EMBL/GenBank/DDBJ databases">
        <title>Deinococcus sp. HMF7620 Genome sequencing and assembly.</title>
        <authorList>
            <person name="Kang H."/>
            <person name="Kim H."/>
            <person name="Joh K."/>
        </authorList>
    </citation>
    <scope>NUCLEOTIDE SEQUENCE [LARGE SCALE GENOMIC DNA]</scope>
    <source>
        <strain evidence="1 2">HMF7620</strain>
    </source>
</reference>
<dbReference type="EMBL" id="WQLB01000017">
    <property type="protein sequence ID" value="MVN87667.1"/>
    <property type="molecule type" value="Genomic_DNA"/>
</dbReference>
<sequence length="272" mass="30332">MTPLFGFRLRPLPELLERWTAGGADPLPYLRGWYWLTDGWYWLRTPAGDVPTNHPEFDYALGQPPGPEPHLDYLVARFWLDLEGLLPRVLEPLPAELAAALASGAWDAWHAPVSAWWHALPDDDEQASWELWSAATSWANVRALDMGYLAAPPLLRFWRVGENVNVAWDTREQRVQGHLCWTETWGQQAMSVAAFAAEVEDFRGRLDTAMTARVQAVAALGQLDAAALTSLAQQRQLTLFPESGLQDPTDWGAVLSAIRRLEEGSGTPLLAL</sequence>
<evidence type="ECO:0000313" key="2">
    <source>
        <dbReference type="Proteomes" id="UP000483286"/>
    </source>
</evidence>
<dbReference type="Proteomes" id="UP000483286">
    <property type="component" value="Unassembled WGS sequence"/>
</dbReference>
<dbReference type="InterPro" id="IPR046026">
    <property type="entry name" value="DUF5984"/>
</dbReference>
<keyword evidence="2" id="KW-1185">Reference proteome</keyword>
<proteinExistence type="predicted"/>
<accession>A0A7C9HSL7</accession>
<gene>
    <name evidence="1" type="ORF">GO986_12935</name>
</gene>
<protein>
    <submittedName>
        <fullName evidence="1">Uncharacterized protein</fullName>
    </submittedName>
</protein>
<dbReference type="Pfam" id="PF19446">
    <property type="entry name" value="DUF5984"/>
    <property type="match status" value="1"/>
</dbReference>
<name>A0A7C9HSL7_9DEIO</name>
<dbReference type="RefSeq" id="WP_157459719.1">
    <property type="nucleotide sequence ID" value="NZ_WQLB01000017.1"/>
</dbReference>